<organism evidence="1 2">
    <name type="scientific">Pseudonocardia oceani</name>
    <dbReference type="NCBI Taxonomy" id="2792013"/>
    <lineage>
        <taxon>Bacteria</taxon>
        <taxon>Bacillati</taxon>
        <taxon>Actinomycetota</taxon>
        <taxon>Actinomycetes</taxon>
        <taxon>Pseudonocardiales</taxon>
        <taxon>Pseudonocardiaceae</taxon>
        <taxon>Pseudonocardia</taxon>
    </lineage>
</organism>
<comment type="caution">
    <text evidence="1">The sequence shown here is derived from an EMBL/GenBank/DDBJ whole genome shotgun (WGS) entry which is preliminary data.</text>
</comment>
<evidence type="ECO:0000313" key="2">
    <source>
        <dbReference type="Proteomes" id="UP000694300"/>
    </source>
</evidence>
<dbReference type="EMBL" id="JADQDF010000001">
    <property type="protein sequence ID" value="MBW0131341.1"/>
    <property type="molecule type" value="Genomic_DNA"/>
</dbReference>
<protein>
    <recommendedName>
        <fullName evidence="3">Aldo/keto reductase family protein</fullName>
    </recommendedName>
</protein>
<dbReference type="Proteomes" id="UP000694300">
    <property type="component" value="Unassembled WGS sequence"/>
</dbReference>
<evidence type="ECO:0008006" key="3">
    <source>
        <dbReference type="Google" id="ProtNLM"/>
    </source>
</evidence>
<reference evidence="1 2" key="1">
    <citation type="submission" date="2020-11" db="EMBL/GenBank/DDBJ databases">
        <title>Pseudonocardia abyssalis sp. nov. and Pseudonocardia oceani sp. nov., description and phylogenomic analysis of two novel actinomycetes isolated from the deep Southern Ocean.</title>
        <authorList>
            <person name="Parra J."/>
        </authorList>
    </citation>
    <scope>NUCLEOTIDE SEQUENCE [LARGE SCALE GENOMIC DNA]</scope>
    <source>
        <strain evidence="2">KRD185</strain>
    </source>
</reference>
<sequence length="48" mass="4853">MHGLDVVPLPGTSRVAHARANVAAASLVLTPGELARLDAAWPVDAPPA</sequence>
<gene>
    <name evidence="1" type="ORF">I4I82_27210</name>
</gene>
<accession>A0ABS6UGH2</accession>
<keyword evidence="2" id="KW-1185">Reference proteome</keyword>
<name>A0ABS6UGH2_9PSEU</name>
<proteinExistence type="predicted"/>
<evidence type="ECO:0000313" key="1">
    <source>
        <dbReference type="EMBL" id="MBW0131341.1"/>
    </source>
</evidence>